<gene>
    <name evidence="2" type="ORF">PF008_g9266</name>
</gene>
<evidence type="ECO:0000256" key="1">
    <source>
        <dbReference type="SAM" id="MobiDB-lite"/>
    </source>
</evidence>
<comment type="caution">
    <text evidence="2">The sequence shown here is derived from an EMBL/GenBank/DDBJ whole genome shotgun (WGS) entry which is preliminary data.</text>
</comment>
<proteinExistence type="predicted"/>
<dbReference type="AlphaFoldDB" id="A0A6G0RXS4"/>
<dbReference type="EMBL" id="QXFY01000439">
    <property type="protein sequence ID" value="KAE9344348.1"/>
    <property type="molecule type" value="Genomic_DNA"/>
</dbReference>
<dbReference type="Proteomes" id="UP000486351">
    <property type="component" value="Unassembled WGS sequence"/>
</dbReference>
<protein>
    <submittedName>
        <fullName evidence="2">Uncharacterized protein</fullName>
    </submittedName>
</protein>
<organism evidence="2 3">
    <name type="scientific">Phytophthora fragariae</name>
    <dbReference type="NCBI Taxonomy" id="53985"/>
    <lineage>
        <taxon>Eukaryota</taxon>
        <taxon>Sar</taxon>
        <taxon>Stramenopiles</taxon>
        <taxon>Oomycota</taxon>
        <taxon>Peronosporomycetes</taxon>
        <taxon>Peronosporales</taxon>
        <taxon>Peronosporaceae</taxon>
        <taxon>Phytophthora</taxon>
    </lineage>
</organism>
<feature type="region of interest" description="Disordered" evidence="1">
    <location>
        <begin position="1"/>
        <end position="60"/>
    </location>
</feature>
<evidence type="ECO:0000313" key="2">
    <source>
        <dbReference type="EMBL" id="KAE9344348.1"/>
    </source>
</evidence>
<feature type="region of interest" description="Disordered" evidence="1">
    <location>
        <begin position="102"/>
        <end position="148"/>
    </location>
</feature>
<sequence length="370" mass="40002">MTGDASVPVPTTNTMQPPSADLKALLGSTRAMPKQNPSGPLPVLHTPTLTPSASAPRTQPSETMEFVANLDQIRIVDTQTSVRDGATLYVVEVYTLYQSSVHSNSTQPPLPTQSPSQIRQPVLSVGSRTSTTTPTTTSTSEHHEAPERAPDLCRQHIAFEDKFKLIMPEKAALYAAPPSRVQAMALANWESAPSFVLDDHLGEGFPRVSSDRLLNKCNPFLSGKRRALSDDIASEAPTVSTDCSMTPENDTEDHELSVVKEESDVVDELEPIAPHAPSDEAVTTCKSSVAAPTASDEARPDGVEPKRKKKTSRWVCVANGRYIKREAESTQSVSQKVCSKPKAATLSTTRWVQVGHGHYKKIIVNGATKV</sequence>
<feature type="compositionally biased region" description="Low complexity" evidence="1">
    <location>
        <begin position="41"/>
        <end position="51"/>
    </location>
</feature>
<feature type="compositionally biased region" description="Low complexity" evidence="1">
    <location>
        <begin position="103"/>
        <end position="117"/>
    </location>
</feature>
<reference evidence="2 3" key="1">
    <citation type="submission" date="2018-09" db="EMBL/GenBank/DDBJ databases">
        <title>Genomic investigation of the strawberry pathogen Phytophthora fragariae indicates pathogenicity is determined by transcriptional variation in three key races.</title>
        <authorList>
            <person name="Adams T.M."/>
            <person name="Armitage A.D."/>
            <person name="Sobczyk M.K."/>
            <person name="Bates H.J."/>
            <person name="Dunwell J.M."/>
            <person name="Nellist C.F."/>
            <person name="Harrison R.J."/>
        </authorList>
    </citation>
    <scope>NUCLEOTIDE SEQUENCE [LARGE SCALE GENOMIC DNA]</scope>
    <source>
        <strain evidence="2 3">NOV-77</strain>
    </source>
</reference>
<accession>A0A6G0RXS4</accession>
<feature type="compositionally biased region" description="Low complexity" evidence="1">
    <location>
        <begin position="127"/>
        <end position="139"/>
    </location>
</feature>
<feature type="compositionally biased region" description="Basic and acidic residues" evidence="1">
    <location>
        <begin position="296"/>
        <end position="305"/>
    </location>
</feature>
<name>A0A6G0RXS4_9STRA</name>
<feature type="region of interest" description="Disordered" evidence="1">
    <location>
        <begin position="286"/>
        <end position="310"/>
    </location>
</feature>
<evidence type="ECO:0000313" key="3">
    <source>
        <dbReference type="Proteomes" id="UP000486351"/>
    </source>
</evidence>